<evidence type="ECO:0000256" key="1">
    <source>
        <dbReference type="SAM" id="Phobius"/>
    </source>
</evidence>
<organism evidence="2 3">
    <name type="scientific">Dioscorea zingiberensis</name>
    <dbReference type="NCBI Taxonomy" id="325984"/>
    <lineage>
        <taxon>Eukaryota</taxon>
        <taxon>Viridiplantae</taxon>
        <taxon>Streptophyta</taxon>
        <taxon>Embryophyta</taxon>
        <taxon>Tracheophyta</taxon>
        <taxon>Spermatophyta</taxon>
        <taxon>Magnoliopsida</taxon>
        <taxon>Liliopsida</taxon>
        <taxon>Dioscoreales</taxon>
        <taxon>Dioscoreaceae</taxon>
        <taxon>Dioscorea</taxon>
    </lineage>
</organism>
<name>A0A9D5HMT3_9LILI</name>
<feature type="transmembrane region" description="Helical" evidence="1">
    <location>
        <begin position="25"/>
        <end position="47"/>
    </location>
</feature>
<gene>
    <name evidence="2" type="ORF">J5N97_010699</name>
</gene>
<accession>A0A9D5HMT3</accession>
<protein>
    <submittedName>
        <fullName evidence="2">Uncharacterized protein</fullName>
    </submittedName>
</protein>
<keyword evidence="1" id="KW-0472">Membrane</keyword>
<dbReference type="EMBL" id="JAGGNH010000002">
    <property type="protein sequence ID" value="KAJ0982444.1"/>
    <property type="molecule type" value="Genomic_DNA"/>
</dbReference>
<dbReference type="InterPro" id="IPR004158">
    <property type="entry name" value="DUF247_pln"/>
</dbReference>
<keyword evidence="1" id="KW-0812">Transmembrane</keyword>
<proteinExistence type="predicted"/>
<evidence type="ECO:0000313" key="3">
    <source>
        <dbReference type="Proteomes" id="UP001085076"/>
    </source>
</evidence>
<sequence>MSASKLVASSEYEAAAKLFQGLTTLFSVFTVAALSAAILPAGCYIWLYRRLLQVNVASIEEETEVTVEDGSELLFEHGEEDEKTEEEDGRLRGTLWMDNFVFNKLCHNIHYASDRNYLHKLFVDVNEYHNSRRNIWRSKLMRDYFGNPWATISLIAAVAHCQFTVVQYRCCEPNHKQGQAGAS</sequence>
<reference evidence="2" key="2">
    <citation type="journal article" date="2022" name="Hortic Res">
        <title>The genome of Dioscorea zingiberensis sheds light on the biosynthesis, origin and evolution of the medicinally important diosgenin saponins.</title>
        <authorList>
            <person name="Li Y."/>
            <person name="Tan C."/>
            <person name="Li Z."/>
            <person name="Guo J."/>
            <person name="Li S."/>
            <person name="Chen X."/>
            <person name="Wang C."/>
            <person name="Dai X."/>
            <person name="Yang H."/>
            <person name="Song W."/>
            <person name="Hou L."/>
            <person name="Xu J."/>
            <person name="Tong Z."/>
            <person name="Xu A."/>
            <person name="Yuan X."/>
            <person name="Wang W."/>
            <person name="Yang Q."/>
            <person name="Chen L."/>
            <person name="Sun Z."/>
            <person name="Wang K."/>
            <person name="Pan B."/>
            <person name="Chen J."/>
            <person name="Bao Y."/>
            <person name="Liu F."/>
            <person name="Qi X."/>
            <person name="Gang D.R."/>
            <person name="Wen J."/>
            <person name="Li J."/>
        </authorList>
    </citation>
    <scope>NUCLEOTIDE SEQUENCE</scope>
    <source>
        <strain evidence="2">Dzin_1.0</strain>
    </source>
</reference>
<reference evidence="2" key="1">
    <citation type="submission" date="2021-03" db="EMBL/GenBank/DDBJ databases">
        <authorList>
            <person name="Li Z."/>
            <person name="Yang C."/>
        </authorList>
    </citation>
    <scope>NUCLEOTIDE SEQUENCE</scope>
    <source>
        <strain evidence="2">Dzin_1.0</strain>
        <tissue evidence="2">Leaf</tissue>
    </source>
</reference>
<keyword evidence="1" id="KW-1133">Transmembrane helix</keyword>
<evidence type="ECO:0000313" key="2">
    <source>
        <dbReference type="EMBL" id="KAJ0982444.1"/>
    </source>
</evidence>
<dbReference type="Pfam" id="PF03140">
    <property type="entry name" value="DUF247"/>
    <property type="match status" value="1"/>
</dbReference>
<dbReference type="AlphaFoldDB" id="A0A9D5HMT3"/>
<dbReference type="PANTHER" id="PTHR31170:SF25">
    <property type="entry name" value="BNAA09G04570D PROTEIN"/>
    <property type="match status" value="1"/>
</dbReference>
<comment type="caution">
    <text evidence="2">The sequence shown here is derived from an EMBL/GenBank/DDBJ whole genome shotgun (WGS) entry which is preliminary data.</text>
</comment>
<dbReference type="PANTHER" id="PTHR31170">
    <property type="entry name" value="BNAC04G53230D PROTEIN"/>
    <property type="match status" value="1"/>
</dbReference>
<dbReference type="OrthoDB" id="771233at2759"/>
<keyword evidence="3" id="KW-1185">Reference proteome</keyword>
<dbReference type="Proteomes" id="UP001085076">
    <property type="component" value="Miscellaneous, Linkage group lg02"/>
</dbReference>